<sequence length="488" mass="52402">MDHSQAPVLDALAAYHSEKQTPFTPPGHKQGLGADPRVRAVLGDAVFRSDVLAISGLDDRMSSRGVLAKAQELMADAVGAEHTFFSTCGSSLSVKAAMLSVAGPHEKLLVGRDAHKSVVSGLVLAGIVPVWVDPQWDAERHLAHPPSAEAFRAAFAEHPDARGALVTTPTPYGTCSDLPAIARTCHDHGVPLIVDEAWGAHLPFHPELPTWAMDAGADVCVTSVHKMGSGLEQGSVFHLQGDLINPDVLKNREDLLGTTSPSVLLYAALDGWRRQMVQHGHALYDDALALAKSVRARIAEIDGMHVHGRDDFCGPGRAADLDPLQVIVDISRLGTTGYRIADWIREHHHVNLHLSDHRRTSAQLTHADDERTADVLITALRDAAAHAGELRPATPVGIPDPADLRLEQVVLPRDAFFGRVEQVPWEEAAGRVTAEMLTPYPPGIPAALPGERLNSAVLHYLRSGVEAGMVVPDAADTQVKTIRVSVED</sequence>
<dbReference type="InterPro" id="IPR036633">
    <property type="entry name" value="Prn/Lys/Arg_de-COase_C_sf"/>
</dbReference>
<dbReference type="KEGG" id="sfic:EIZ62_30565"/>
<evidence type="ECO:0000313" key="9">
    <source>
        <dbReference type="Proteomes" id="UP000422572"/>
    </source>
</evidence>
<dbReference type="GO" id="GO:0016831">
    <property type="term" value="F:carboxy-lyase activity"/>
    <property type="evidence" value="ECO:0007669"/>
    <property type="project" value="UniProtKB-KW"/>
</dbReference>
<comment type="cofactor">
    <cofactor evidence="1">
        <name>pyridoxal 5'-phosphate</name>
        <dbReference type="ChEBI" id="CHEBI:597326"/>
    </cofactor>
</comment>
<dbReference type="InterPro" id="IPR015424">
    <property type="entry name" value="PyrdxlP-dep_Trfase"/>
</dbReference>
<dbReference type="OrthoDB" id="9815233at2"/>
<dbReference type="EMBL" id="CP034279">
    <property type="protein sequence ID" value="QGV82119.1"/>
    <property type="molecule type" value="Genomic_DNA"/>
</dbReference>
<evidence type="ECO:0000259" key="7">
    <source>
        <dbReference type="Pfam" id="PF03711"/>
    </source>
</evidence>
<feature type="domain" description="Orn/Lys/Arg decarboxylases family 1 pyridoxal-P attachment site" evidence="6">
    <location>
        <begin position="7"/>
        <end position="302"/>
    </location>
</feature>
<keyword evidence="5" id="KW-0456">Lyase</keyword>
<keyword evidence="4" id="KW-0663">Pyridoxal phosphate</keyword>
<dbReference type="AlphaFoldDB" id="A0A6I6FRE4"/>
<dbReference type="RefSeq" id="WP_156695856.1">
    <property type="nucleotide sequence ID" value="NZ_CP034279.1"/>
</dbReference>
<dbReference type="CDD" id="cd00615">
    <property type="entry name" value="Orn_deC_like"/>
    <property type="match status" value="1"/>
</dbReference>
<evidence type="ECO:0000256" key="2">
    <source>
        <dbReference type="ARBA" id="ARBA00010671"/>
    </source>
</evidence>
<dbReference type="Gene3D" id="3.90.100.10">
    <property type="entry name" value="Orn/Lys/Arg decarboxylase, C-terminal domain"/>
    <property type="match status" value="1"/>
</dbReference>
<dbReference type="SUPFAM" id="SSF55904">
    <property type="entry name" value="Ornithine decarboxylase C-terminal domain"/>
    <property type="match status" value="1"/>
</dbReference>
<dbReference type="PANTHER" id="PTHR43277">
    <property type="entry name" value="ARGININE DECARBOXYLASE"/>
    <property type="match status" value="1"/>
</dbReference>
<dbReference type="InterPro" id="IPR052357">
    <property type="entry name" value="Orn_Lys_Arg_decarboxylase-I"/>
</dbReference>
<evidence type="ECO:0000256" key="5">
    <source>
        <dbReference type="ARBA" id="ARBA00023239"/>
    </source>
</evidence>
<dbReference type="Pfam" id="PF01276">
    <property type="entry name" value="OKR_DC_1"/>
    <property type="match status" value="1"/>
</dbReference>
<accession>A0A6I6FRE4</accession>
<evidence type="ECO:0000256" key="1">
    <source>
        <dbReference type="ARBA" id="ARBA00001933"/>
    </source>
</evidence>
<evidence type="ECO:0000256" key="3">
    <source>
        <dbReference type="ARBA" id="ARBA00022793"/>
    </source>
</evidence>
<dbReference type="Proteomes" id="UP000422572">
    <property type="component" value="Chromosome"/>
</dbReference>
<dbReference type="Pfam" id="PF03711">
    <property type="entry name" value="OKR_DC_1_C"/>
    <property type="match status" value="1"/>
</dbReference>
<dbReference type="InterPro" id="IPR015421">
    <property type="entry name" value="PyrdxlP-dep_Trfase_major"/>
</dbReference>
<dbReference type="PANTHER" id="PTHR43277:SF4">
    <property type="entry name" value="ARGININE DECARBOXYLASE"/>
    <property type="match status" value="1"/>
</dbReference>
<protein>
    <submittedName>
        <fullName evidence="8">Ornithine decarboxylase</fullName>
    </submittedName>
</protein>
<dbReference type="SUPFAM" id="SSF53383">
    <property type="entry name" value="PLP-dependent transferases"/>
    <property type="match status" value="1"/>
</dbReference>
<dbReference type="InterPro" id="IPR000310">
    <property type="entry name" value="Orn/Lys/Arg_deCO2ase_major_dom"/>
</dbReference>
<name>A0A6I6FRE4_9ACTN</name>
<proteinExistence type="inferred from homology"/>
<keyword evidence="3" id="KW-0210">Decarboxylase</keyword>
<comment type="similarity">
    <text evidence="2">Belongs to the Orn/Lys/Arg decarboxylase class-I family.</text>
</comment>
<feature type="domain" description="Orn/Lys/Arg decarboxylase C-terminal" evidence="7">
    <location>
        <begin position="417"/>
        <end position="467"/>
    </location>
</feature>
<evidence type="ECO:0000256" key="4">
    <source>
        <dbReference type="ARBA" id="ARBA00022898"/>
    </source>
</evidence>
<gene>
    <name evidence="8" type="ORF">EIZ62_30565</name>
</gene>
<evidence type="ECO:0000259" key="6">
    <source>
        <dbReference type="Pfam" id="PF01276"/>
    </source>
</evidence>
<evidence type="ECO:0000313" key="8">
    <source>
        <dbReference type="EMBL" id="QGV82119.1"/>
    </source>
</evidence>
<keyword evidence="9" id="KW-1185">Reference proteome</keyword>
<dbReference type="InterPro" id="IPR008286">
    <property type="entry name" value="Prn/Lys/Arg_de-COase_C"/>
</dbReference>
<organism evidence="8 9">
    <name type="scientific">Streptomyces ficellus</name>
    <dbReference type="NCBI Taxonomy" id="1977088"/>
    <lineage>
        <taxon>Bacteria</taxon>
        <taxon>Bacillati</taxon>
        <taxon>Actinomycetota</taxon>
        <taxon>Actinomycetes</taxon>
        <taxon>Kitasatosporales</taxon>
        <taxon>Streptomycetaceae</taxon>
        <taxon>Streptomyces</taxon>
    </lineage>
</organism>
<reference evidence="8 9" key="1">
    <citation type="submission" date="2018-12" db="EMBL/GenBank/DDBJ databases">
        <title>Complete genome sequence of Streptomyces ficellus NRRL8067, the producer of ficellomycin, feldamycin and nojirimycin.</title>
        <authorList>
            <person name="Zhang H."/>
            <person name="Yue R."/>
            <person name="Liu Y."/>
            <person name="Li M."/>
            <person name="Mu H."/>
            <person name="Zhang J."/>
        </authorList>
    </citation>
    <scope>NUCLEOTIDE SEQUENCE [LARGE SCALE GENOMIC DNA]</scope>
    <source>
        <strain evidence="8 9">NRRL 8067</strain>
    </source>
</reference>
<dbReference type="Gene3D" id="3.40.640.10">
    <property type="entry name" value="Type I PLP-dependent aspartate aminotransferase-like (Major domain)"/>
    <property type="match status" value="1"/>
</dbReference>